<comment type="caution">
    <text evidence="2">Lacks conserved residue(s) required for the propagation of feature annotation.</text>
</comment>
<dbReference type="InterPro" id="IPR001190">
    <property type="entry name" value="SRCR"/>
</dbReference>
<dbReference type="Proteomes" id="UP000230750">
    <property type="component" value="Unassembled WGS sequence"/>
</dbReference>
<evidence type="ECO:0000259" key="3">
    <source>
        <dbReference type="PROSITE" id="PS50287"/>
    </source>
</evidence>
<feature type="domain" description="SRCR" evidence="3">
    <location>
        <begin position="1"/>
        <end position="75"/>
    </location>
</feature>
<name>A0A2G8L8T2_STIJA</name>
<dbReference type="PANTHER" id="PTHR48071:SF28">
    <property type="entry name" value="SRCR DOMAIN-CONTAINING PROTEIN"/>
    <property type="match status" value="1"/>
</dbReference>
<dbReference type="InterPro" id="IPR036772">
    <property type="entry name" value="SRCR-like_dom_sf"/>
</dbReference>
<evidence type="ECO:0000256" key="2">
    <source>
        <dbReference type="PROSITE-ProRule" id="PRU00196"/>
    </source>
</evidence>
<dbReference type="EMBL" id="MRZV01000171">
    <property type="protein sequence ID" value="PIK56550.1"/>
    <property type="molecule type" value="Genomic_DNA"/>
</dbReference>
<protein>
    <recommendedName>
        <fullName evidence="3">SRCR domain-containing protein</fullName>
    </recommendedName>
</protein>
<accession>A0A2G8L8T2</accession>
<dbReference type="Gene3D" id="3.10.250.10">
    <property type="entry name" value="SRCR-like domain"/>
    <property type="match status" value="1"/>
</dbReference>
<dbReference type="PROSITE" id="PS50287">
    <property type="entry name" value="SRCR_2"/>
    <property type="match status" value="1"/>
</dbReference>
<organism evidence="4 5">
    <name type="scientific">Stichopus japonicus</name>
    <name type="common">Sea cucumber</name>
    <dbReference type="NCBI Taxonomy" id="307972"/>
    <lineage>
        <taxon>Eukaryota</taxon>
        <taxon>Metazoa</taxon>
        <taxon>Echinodermata</taxon>
        <taxon>Eleutherozoa</taxon>
        <taxon>Echinozoa</taxon>
        <taxon>Holothuroidea</taxon>
        <taxon>Aspidochirotacea</taxon>
        <taxon>Aspidochirotida</taxon>
        <taxon>Stichopodidae</taxon>
        <taxon>Apostichopus</taxon>
    </lineage>
</organism>
<dbReference type="OrthoDB" id="536948at2759"/>
<keyword evidence="1 2" id="KW-1015">Disulfide bond</keyword>
<proteinExistence type="predicted"/>
<sequence length="166" mass="17823">MSDNPREGHVEVFLEGEWGTISTTDFDEDTTTVICRQLGFHGPAETIKSTEHLGPLSSPEWNIKCPEGAESILGCDISKRGALTDTRPTRSSLLPGTMIMTLGSPVKRIITVLNGITTFLTAFEPLAIQSASIALVVRVSAYTAEGPGSNPGGGWKFLHVLDFPTH</sequence>
<keyword evidence="5" id="KW-1185">Reference proteome</keyword>
<evidence type="ECO:0000256" key="1">
    <source>
        <dbReference type="ARBA" id="ARBA00023157"/>
    </source>
</evidence>
<reference evidence="4 5" key="1">
    <citation type="journal article" date="2017" name="PLoS Biol.">
        <title>The sea cucumber genome provides insights into morphological evolution and visceral regeneration.</title>
        <authorList>
            <person name="Zhang X."/>
            <person name="Sun L."/>
            <person name="Yuan J."/>
            <person name="Sun Y."/>
            <person name="Gao Y."/>
            <person name="Zhang L."/>
            <person name="Li S."/>
            <person name="Dai H."/>
            <person name="Hamel J.F."/>
            <person name="Liu C."/>
            <person name="Yu Y."/>
            <person name="Liu S."/>
            <person name="Lin W."/>
            <person name="Guo K."/>
            <person name="Jin S."/>
            <person name="Xu P."/>
            <person name="Storey K.B."/>
            <person name="Huan P."/>
            <person name="Zhang T."/>
            <person name="Zhou Y."/>
            <person name="Zhang J."/>
            <person name="Lin C."/>
            <person name="Li X."/>
            <person name="Xing L."/>
            <person name="Huo D."/>
            <person name="Sun M."/>
            <person name="Wang L."/>
            <person name="Mercier A."/>
            <person name="Li F."/>
            <person name="Yang H."/>
            <person name="Xiang J."/>
        </authorList>
    </citation>
    <scope>NUCLEOTIDE SEQUENCE [LARGE SCALE GENOMIC DNA]</scope>
    <source>
        <strain evidence="4">Shaxun</strain>
        <tissue evidence="4">Muscle</tissue>
    </source>
</reference>
<gene>
    <name evidence="4" type="ORF">BSL78_06518</name>
</gene>
<evidence type="ECO:0000313" key="5">
    <source>
        <dbReference type="Proteomes" id="UP000230750"/>
    </source>
</evidence>
<dbReference type="Pfam" id="PF00530">
    <property type="entry name" value="SRCR"/>
    <property type="match status" value="1"/>
</dbReference>
<dbReference type="PANTHER" id="PTHR48071">
    <property type="entry name" value="SRCR DOMAIN-CONTAINING PROTEIN"/>
    <property type="match status" value="1"/>
</dbReference>
<evidence type="ECO:0000313" key="4">
    <source>
        <dbReference type="EMBL" id="PIK56550.1"/>
    </source>
</evidence>
<feature type="disulfide bond" evidence="2">
    <location>
        <begin position="65"/>
        <end position="75"/>
    </location>
</feature>
<dbReference type="GO" id="GO:0016020">
    <property type="term" value="C:membrane"/>
    <property type="evidence" value="ECO:0007669"/>
    <property type="project" value="InterPro"/>
</dbReference>
<dbReference type="AlphaFoldDB" id="A0A2G8L8T2"/>
<dbReference type="STRING" id="307972.A0A2G8L8T2"/>
<dbReference type="SUPFAM" id="SSF56487">
    <property type="entry name" value="SRCR-like"/>
    <property type="match status" value="1"/>
</dbReference>
<dbReference type="SMART" id="SM00202">
    <property type="entry name" value="SR"/>
    <property type="match status" value="1"/>
</dbReference>
<comment type="caution">
    <text evidence="4">The sequence shown here is derived from an EMBL/GenBank/DDBJ whole genome shotgun (WGS) entry which is preliminary data.</text>
</comment>